<name>A0A124GMY4_PICGL</name>
<comment type="caution">
    <text evidence="1">The sequence shown here is derived from an EMBL/GenBank/DDBJ whole genome shotgun (WGS) entry which is preliminary data.</text>
</comment>
<sequence length="33" mass="3768">MQMQGDRRPFSLLVEVQLLKLGQLLKLLLVSSL</sequence>
<proteinExistence type="predicted"/>
<gene>
    <name evidence="1" type="ORF">ABT39_MTgene6097</name>
</gene>
<protein>
    <submittedName>
        <fullName evidence="1">Uncharacterized protein</fullName>
    </submittedName>
</protein>
<reference evidence="1" key="1">
    <citation type="journal article" date="2015" name="Genome Biol. Evol.">
        <title>Organellar Genomes of White Spruce (Picea glauca): Assembly and Annotation.</title>
        <authorList>
            <person name="Jackman S.D."/>
            <person name="Warren R.L."/>
            <person name="Gibb E.A."/>
            <person name="Vandervalk B.P."/>
            <person name="Mohamadi H."/>
            <person name="Chu J."/>
            <person name="Raymond A."/>
            <person name="Pleasance S."/>
            <person name="Coope R."/>
            <person name="Wildung M.R."/>
            <person name="Ritland C.E."/>
            <person name="Bousquet J."/>
            <person name="Jones S.J."/>
            <person name="Bohlmann J."/>
            <person name="Birol I."/>
        </authorList>
    </citation>
    <scope>NUCLEOTIDE SEQUENCE [LARGE SCALE GENOMIC DNA]</scope>
    <source>
        <tissue evidence="1">Flushing bud</tissue>
    </source>
</reference>
<organism evidence="1">
    <name type="scientific">Picea glauca</name>
    <name type="common">White spruce</name>
    <name type="synonym">Pinus glauca</name>
    <dbReference type="NCBI Taxonomy" id="3330"/>
    <lineage>
        <taxon>Eukaryota</taxon>
        <taxon>Viridiplantae</taxon>
        <taxon>Streptophyta</taxon>
        <taxon>Embryophyta</taxon>
        <taxon>Tracheophyta</taxon>
        <taxon>Spermatophyta</taxon>
        <taxon>Pinopsida</taxon>
        <taxon>Pinidae</taxon>
        <taxon>Conifers I</taxon>
        <taxon>Pinales</taxon>
        <taxon>Pinaceae</taxon>
        <taxon>Picea</taxon>
    </lineage>
</organism>
<keyword evidence="1" id="KW-0496">Mitochondrion</keyword>
<dbReference type="EMBL" id="LKAM01000008">
    <property type="protein sequence ID" value="KUM47091.1"/>
    <property type="molecule type" value="Genomic_DNA"/>
</dbReference>
<evidence type="ECO:0000313" key="1">
    <source>
        <dbReference type="EMBL" id="KUM47091.1"/>
    </source>
</evidence>
<dbReference type="AlphaFoldDB" id="A0A124GMY4"/>
<accession>A0A124GMY4</accession>
<geneLocation type="mitochondrion" evidence="1"/>